<dbReference type="Proteomes" id="UP000233786">
    <property type="component" value="Unassembled WGS sequence"/>
</dbReference>
<dbReference type="SUPFAM" id="SSF50969">
    <property type="entry name" value="YVTN repeat-like/Quinoprotein amine dehydrogenase"/>
    <property type="match status" value="1"/>
</dbReference>
<dbReference type="InterPro" id="IPR051200">
    <property type="entry name" value="Host-pathogen_enzymatic-act"/>
</dbReference>
<dbReference type="PANTHER" id="PTHR47197">
    <property type="entry name" value="PROTEIN NIRF"/>
    <property type="match status" value="1"/>
</dbReference>
<dbReference type="InterPro" id="IPR011044">
    <property type="entry name" value="Quino_amine_DH_bsu"/>
</dbReference>
<dbReference type="GO" id="GO:0003677">
    <property type="term" value="F:DNA binding"/>
    <property type="evidence" value="ECO:0007669"/>
    <property type="project" value="UniProtKB-KW"/>
</dbReference>
<dbReference type="PANTHER" id="PTHR47197:SF3">
    <property type="entry name" value="DIHYDRO-HEME D1 DEHYDROGENASE"/>
    <property type="match status" value="1"/>
</dbReference>
<evidence type="ECO:0000256" key="1">
    <source>
        <dbReference type="SAM" id="SignalP"/>
    </source>
</evidence>
<protein>
    <submittedName>
        <fullName evidence="2">DNA-binding beta-propeller fold protein YncE</fullName>
    </submittedName>
</protein>
<accession>A0A2N3Y352</accession>
<dbReference type="EMBL" id="PJNB01000001">
    <property type="protein sequence ID" value="PKW17345.1"/>
    <property type="molecule type" value="Genomic_DNA"/>
</dbReference>
<organism evidence="2 3">
    <name type="scientific">Saccharopolyspora spinosa</name>
    <dbReference type="NCBI Taxonomy" id="60894"/>
    <lineage>
        <taxon>Bacteria</taxon>
        <taxon>Bacillati</taxon>
        <taxon>Actinomycetota</taxon>
        <taxon>Actinomycetes</taxon>
        <taxon>Pseudonocardiales</taxon>
        <taxon>Pseudonocardiaceae</taxon>
        <taxon>Saccharopolyspora</taxon>
    </lineage>
</organism>
<sequence>MRRLAIICLSATLLTSCGMDTTSDPLQVTDTLTAATPATAPPATTPPAGTVHPAPPVQHAAYDRDTHTLVLASGPNLTLIDTHTNTQRTVTLPSAPATLRAEHGQLLAALPDTNTLTRIDLRTATAQPTPVPGGPIDAIDLDGNRTAIILRDTATVTILQNGNPTATTEKFQGPAQLLPTRGGSVVVLDRLTTALTPIDTTTGTKGAGLRAGQGATNAVTDRYGRILTIDTRGQELLAFSTDPLIMKQRYPVPGAPYGLAYDPTRDLAWVTLTATNEIVGYDIAGGEPQERHRLHTITQPNAVAVDPDTGDIYIASANGAGYQVVRV</sequence>
<feature type="chain" id="PRO_5014807582" evidence="1">
    <location>
        <begin position="20"/>
        <end position="327"/>
    </location>
</feature>
<keyword evidence="1" id="KW-0732">Signal</keyword>
<keyword evidence="3" id="KW-1185">Reference proteome</keyword>
<dbReference type="STRING" id="994479.GCA_000194155_01145"/>
<comment type="caution">
    <text evidence="2">The sequence shown here is derived from an EMBL/GenBank/DDBJ whole genome shotgun (WGS) entry which is preliminary data.</text>
</comment>
<keyword evidence="2" id="KW-0238">DNA-binding</keyword>
<evidence type="ECO:0000313" key="2">
    <source>
        <dbReference type="EMBL" id="PKW17345.1"/>
    </source>
</evidence>
<dbReference type="OrthoDB" id="4446106at2"/>
<dbReference type="Gene3D" id="2.130.10.10">
    <property type="entry name" value="YVTN repeat-like/Quinoprotein amine dehydrogenase"/>
    <property type="match status" value="1"/>
</dbReference>
<dbReference type="InterPro" id="IPR015943">
    <property type="entry name" value="WD40/YVTN_repeat-like_dom_sf"/>
</dbReference>
<dbReference type="PROSITE" id="PS51257">
    <property type="entry name" value="PROKAR_LIPOPROTEIN"/>
    <property type="match status" value="1"/>
</dbReference>
<feature type="signal peptide" evidence="1">
    <location>
        <begin position="1"/>
        <end position="19"/>
    </location>
</feature>
<dbReference type="AlphaFoldDB" id="A0A2N3Y352"/>
<reference evidence="2" key="1">
    <citation type="submission" date="2017-12" db="EMBL/GenBank/DDBJ databases">
        <title>Sequencing the genomes of 1000 Actinobacteria strains.</title>
        <authorList>
            <person name="Klenk H.-P."/>
        </authorList>
    </citation>
    <scope>NUCLEOTIDE SEQUENCE [LARGE SCALE GENOMIC DNA]</scope>
    <source>
        <strain evidence="2">DSM 44228</strain>
    </source>
</reference>
<name>A0A2N3Y352_SACSN</name>
<evidence type="ECO:0000313" key="3">
    <source>
        <dbReference type="Proteomes" id="UP000233786"/>
    </source>
</evidence>
<dbReference type="RefSeq" id="WP_010692845.1">
    <property type="nucleotide sequence ID" value="NZ_CP061007.1"/>
</dbReference>
<gene>
    <name evidence="2" type="ORF">A8926_5301</name>
</gene>
<proteinExistence type="predicted"/>